<dbReference type="CDD" id="cd10456">
    <property type="entry name" value="GIY-YIG_UPF0213"/>
    <property type="match status" value="1"/>
</dbReference>
<sequence>MDKHYIYILKCNDNTLYTGYTTDLDKRLTVHNSGKGAKYTRHRLPVIRVYSERHPTKSAAMQREYAIKQLTRNEKLQLIKEAAHEYTLSSRNADR</sequence>
<gene>
    <name evidence="3" type="ORF">ERX35_010900</name>
    <name evidence="4" type="ORF">KFV11_11155</name>
</gene>
<dbReference type="InterPro" id="IPR035901">
    <property type="entry name" value="GIY-YIG_endonuc_sf"/>
</dbReference>
<dbReference type="Proteomes" id="UP001057381">
    <property type="component" value="Chromosome"/>
</dbReference>
<dbReference type="PANTHER" id="PTHR34477">
    <property type="entry name" value="UPF0213 PROTEIN YHBQ"/>
    <property type="match status" value="1"/>
</dbReference>
<dbReference type="KEGG" id="mequ:KFV11_11155"/>
<organism evidence="4 6">
    <name type="scientific">Macrococcus equipercicus</name>
    <dbReference type="NCBI Taxonomy" id="69967"/>
    <lineage>
        <taxon>Bacteria</taxon>
        <taxon>Bacillati</taxon>
        <taxon>Bacillota</taxon>
        <taxon>Bacilli</taxon>
        <taxon>Bacillales</taxon>
        <taxon>Staphylococcaceae</taxon>
        <taxon>Macrococcus</taxon>
    </lineage>
</organism>
<evidence type="ECO:0000313" key="3">
    <source>
        <dbReference type="EMBL" id="KAA1036190.1"/>
    </source>
</evidence>
<dbReference type="EMBL" id="CP073809">
    <property type="protein sequence ID" value="UTH13749.1"/>
    <property type="molecule type" value="Genomic_DNA"/>
</dbReference>
<accession>A0A9Q9BT14</accession>
<dbReference type="SUPFAM" id="SSF82771">
    <property type="entry name" value="GIY-YIG endonuclease"/>
    <property type="match status" value="1"/>
</dbReference>
<evidence type="ECO:0000256" key="1">
    <source>
        <dbReference type="ARBA" id="ARBA00007435"/>
    </source>
</evidence>
<dbReference type="Proteomes" id="UP000295735">
    <property type="component" value="Unassembled WGS sequence"/>
</dbReference>
<dbReference type="PANTHER" id="PTHR34477:SF1">
    <property type="entry name" value="UPF0213 PROTEIN YHBQ"/>
    <property type="match status" value="1"/>
</dbReference>
<evidence type="ECO:0000313" key="4">
    <source>
        <dbReference type="EMBL" id="UTH13749.1"/>
    </source>
</evidence>
<dbReference type="SMART" id="SM00465">
    <property type="entry name" value="GIYc"/>
    <property type="match status" value="1"/>
</dbReference>
<dbReference type="EMBL" id="SCWC02000012">
    <property type="protein sequence ID" value="KAA1036190.1"/>
    <property type="molecule type" value="Genomic_DNA"/>
</dbReference>
<dbReference type="AlphaFoldDB" id="A0A9Q9BT14"/>
<evidence type="ECO:0000259" key="2">
    <source>
        <dbReference type="PROSITE" id="PS50164"/>
    </source>
</evidence>
<feature type="domain" description="GIY-YIG" evidence="2">
    <location>
        <begin position="2"/>
        <end position="77"/>
    </location>
</feature>
<dbReference type="Pfam" id="PF01541">
    <property type="entry name" value="GIY-YIG"/>
    <property type="match status" value="1"/>
</dbReference>
<protein>
    <submittedName>
        <fullName evidence="4">GIY-YIG nuclease family protein</fullName>
    </submittedName>
</protein>
<dbReference type="RefSeq" id="WP_149459916.1">
    <property type="nucleotide sequence ID" value="NZ_CP073809.1"/>
</dbReference>
<dbReference type="PROSITE" id="PS50164">
    <property type="entry name" value="GIY_YIG"/>
    <property type="match status" value="1"/>
</dbReference>
<keyword evidence="5" id="KW-1185">Reference proteome</keyword>
<evidence type="ECO:0000313" key="6">
    <source>
        <dbReference type="Proteomes" id="UP001057381"/>
    </source>
</evidence>
<dbReference type="InterPro" id="IPR050190">
    <property type="entry name" value="UPF0213_domain"/>
</dbReference>
<reference evidence="3 5" key="1">
    <citation type="submission" date="2019-09" db="EMBL/GenBank/DDBJ databases">
        <authorList>
            <person name="Mazhar S."/>
            <person name="Altermann E."/>
            <person name="Hill C."/>
            <person name="Mcauliffe O."/>
        </authorList>
    </citation>
    <scope>NUCLEOTIDE SEQUENCE [LARGE SCALE GENOMIC DNA]</scope>
    <source>
        <strain evidence="3 5">ATCC 51831</strain>
    </source>
</reference>
<reference evidence="4" key="2">
    <citation type="submission" date="2021-04" db="EMBL/GenBank/DDBJ databases">
        <title>Complete Genome Sequences of Macrococcus spp. from dog and cattle.</title>
        <authorList>
            <person name="Schwendener S."/>
            <person name="Perreten V."/>
        </authorList>
    </citation>
    <scope>NUCLEOTIDE SEQUENCE</scope>
    <source>
        <strain evidence="4">Epi0143-OL</strain>
    </source>
</reference>
<proteinExistence type="inferred from homology"/>
<name>A0A9Q9BT14_9STAP</name>
<dbReference type="InterPro" id="IPR000305">
    <property type="entry name" value="GIY-YIG_endonuc"/>
</dbReference>
<dbReference type="OrthoDB" id="9807770at2"/>
<comment type="similarity">
    <text evidence="1">Belongs to the UPF0213 family.</text>
</comment>
<evidence type="ECO:0000313" key="5">
    <source>
        <dbReference type="Proteomes" id="UP000295735"/>
    </source>
</evidence>
<dbReference type="Gene3D" id="3.40.1440.10">
    <property type="entry name" value="GIY-YIG endonuclease"/>
    <property type="match status" value="1"/>
</dbReference>